<name>A0ACB9TJ96_HOLOL</name>
<proteinExistence type="predicted"/>
<comment type="caution">
    <text evidence="1">The sequence shown here is derived from an EMBL/GenBank/DDBJ whole genome shotgun (WGS) entry which is preliminary data.</text>
</comment>
<evidence type="ECO:0000313" key="1">
    <source>
        <dbReference type="EMBL" id="KAI4466912.1"/>
    </source>
</evidence>
<reference evidence="1" key="1">
    <citation type="submission" date="2022-04" db="EMBL/GenBank/DDBJ databases">
        <title>Chromosome-scale genome assembly of Holotrichia oblita Faldermann.</title>
        <authorList>
            <person name="Rongchong L."/>
        </authorList>
    </citation>
    <scope>NUCLEOTIDE SEQUENCE</scope>
    <source>
        <strain evidence="1">81SQS9</strain>
    </source>
</reference>
<gene>
    <name evidence="1" type="ORF">MML48_2g00004215</name>
</gene>
<protein>
    <submittedName>
        <fullName evidence="1">Tc5 transposase dna-binding domain</fullName>
    </submittedName>
</protein>
<organism evidence="1 2">
    <name type="scientific">Holotrichia oblita</name>
    <name type="common">Chafer beetle</name>
    <dbReference type="NCBI Taxonomy" id="644536"/>
    <lineage>
        <taxon>Eukaryota</taxon>
        <taxon>Metazoa</taxon>
        <taxon>Ecdysozoa</taxon>
        <taxon>Arthropoda</taxon>
        <taxon>Hexapoda</taxon>
        <taxon>Insecta</taxon>
        <taxon>Pterygota</taxon>
        <taxon>Neoptera</taxon>
        <taxon>Endopterygota</taxon>
        <taxon>Coleoptera</taxon>
        <taxon>Polyphaga</taxon>
        <taxon>Scarabaeiformia</taxon>
        <taxon>Scarabaeidae</taxon>
        <taxon>Melolonthinae</taxon>
        <taxon>Holotrichia</taxon>
    </lineage>
</organism>
<evidence type="ECO:0000313" key="2">
    <source>
        <dbReference type="Proteomes" id="UP001056778"/>
    </source>
</evidence>
<accession>A0ACB9TJ96</accession>
<keyword evidence="2" id="KW-1185">Reference proteome</keyword>
<dbReference type="Proteomes" id="UP001056778">
    <property type="component" value="Chromosome 2"/>
</dbReference>
<dbReference type="EMBL" id="CM043016">
    <property type="protein sequence ID" value="KAI4466912.1"/>
    <property type="molecule type" value="Genomic_DNA"/>
</dbReference>
<keyword evidence="1" id="KW-0238">DNA-binding</keyword>
<sequence>MRNWSNKFGRLNENLRLDVIILKATFIGLTTLSVWLYDMSLLLKFQYKKGCVQRSQIFTNLASALNAIKNAVLKKQAAKLYGVPRATIQFRLSNKFTKASPGPPPILTASEEDTLVKWILESQKKGFPRRKDDIQATVKAFLDHHERKTPFNNNLPGNHWYEAFLKRHSELAERTAEAVTQSSACVSAQDLKTWFYDIKVYLISKGYDSILDEPRRILEMRPVFC</sequence>